<dbReference type="SUPFAM" id="SSF52540">
    <property type="entry name" value="P-loop containing nucleoside triphosphate hydrolases"/>
    <property type="match status" value="1"/>
</dbReference>
<dbReference type="Proteomes" id="UP001180536">
    <property type="component" value="Unassembled WGS sequence"/>
</dbReference>
<dbReference type="Gene3D" id="3.40.50.300">
    <property type="entry name" value="P-loop containing nucleotide triphosphate hydrolases"/>
    <property type="match status" value="1"/>
</dbReference>
<dbReference type="SUPFAM" id="SSF47789">
    <property type="entry name" value="C-terminal domain of RNA polymerase alpha subunit"/>
    <property type="match status" value="1"/>
</dbReference>
<organism evidence="1 2">
    <name type="scientific">Pelomonas aquatica</name>
    <dbReference type="NCBI Taxonomy" id="431058"/>
    <lineage>
        <taxon>Bacteria</taxon>
        <taxon>Pseudomonadati</taxon>
        <taxon>Pseudomonadota</taxon>
        <taxon>Betaproteobacteria</taxon>
        <taxon>Burkholderiales</taxon>
        <taxon>Sphaerotilaceae</taxon>
        <taxon>Roseateles</taxon>
    </lineage>
</organism>
<evidence type="ECO:0000313" key="2">
    <source>
        <dbReference type="Proteomes" id="UP001180536"/>
    </source>
</evidence>
<dbReference type="RefSeq" id="WP_310342729.1">
    <property type="nucleotide sequence ID" value="NZ_JAVDXQ010000002.1"/>
</dbReference>
<comment type="caution">
    <text evidence="1">The sequence shown here is derived from an EMBL/GenBank/DDBJ whole genome shotgun (WGS) entry which is preliminary data.</text>
</comment>
<reference evidence="1 2" key="1">
    <citation type="submission" date="2023-07" db="EMBL/GenBank/DDBJ databases">
        <title>Sorghum-associated microbial communities from plants grown in Nebraska, USA.</title>
        <authorList>
            <person name="Schachtman D."/>
        </authorList>
    </citation>
    <scope>NUCLEOTIDE SEQUENCE [LARGE SCALE GENOMIC DNA]</scope>
    <source>
        <strain evidence="1 2">BE310</strain>
    </source>
</reference>
<evidence type="ECO:0000313" key="1">
    <source>
        <dbReference type="EMBL" id="MDR7295847.1"/>
    </source>
</evidence>
<dbReference type="Pfam" id="PF24389">
    <property type="entry name" value="ORC-CDC6-like"/>
    <property type="match status" value="1"/>
</dbReference>
<dbReference type="InterPro" id="IPR056955">
    <property type="entry name" value="ORC-CDC6-like"/>
</dbReference>
<keyword evidence="2" id="KW-1185">Reference proteome</keyword>
<proteinExistence type="predicted"/>
<name>A0ABU1Z5G9_9BURK</name>
<sequence length="537" mass="60341">MADYFFRTEDIRPEDVETYFVETKRDREIINALKARNPIILSGSRGVGKSFLLRVAESELLKGFAENRVLPVYVSFNRSSLINTTDPQQFQHWMLARICARTSRTLKSSGLINLNSKAANILSGESKPTPTDAETAIEKLSKSYEESWKEAQATVDLSSLPSLDDFRDAIEDICTENELARIVVLIDEAAHILIPEQQRQFFTLFRDLRSPYIACKAAVYPGVTTYGETFQPSHDATMLSFDRDILGIDYVDTMREIVVKQAESSTLEDIARHDKNFSLLAFASTGNPRVLLKTLARAPRLTATQTNEVLREYYRSDLWAEHSTLPEKYAGHRHLIDWGRKFIEGTVLPDLKRKNEQYIEREQKSTCFFWVHRDAPQPVKEALKLLAYSGIVSEHAIGIKATRGEVGTRYSVNLGALLSLESLPTSTGLPIARGLFPARMSEFGANHPAYQSLLSDVPTFSEPAVAAVLQQQLNKPLDVLDITPWQQSKLKDLGLNTIGDVLIASETQLQSMSYVGEKRSRRIRNAALAAVFEYLSG</sequence>
<evidence type="ECO:0008006" key="3">
    <source>
        <dbReference type="Google" id="ProtNLM"/>
    </source>
</evidence>
<accession>A0ABU1Z5G9</accession>
<dbReference type="EMBL" id="JAVDXQ010000002">
    <property type="protein sequence ID" value="MDR7295847.1"/>
    <property type="molecule type" value="Genomic_DNA"/>
</dbReference>
<protein>
    <recommendedName>
        <fullName evidence="3">Orc1-like AAA ATPase domain-containing protein</fullName>
    </recommendedName>
</protein>
<dbReference type="InterPro" id="IPR027417">
    <property type="entry name" value="P-loop_NTPase"/>
</dbReference>
<gene>
    <name evidence="1" type="ORF">J2X16_001186</name>
</gene>